<proteinExistence type="predicted"/>
<sequence>MVWNLSLSTLISSLRADIANSARSWSLSAWISAIDSGVAASIRRIVSRTARLCTSGMIIRPNSIESRKPIARYMIGSTMDGDSRKRRFYSQCHGGRRKGQIRKTPSGAKIAGVIGLEPFRRHT</sequence>
<dbReference type="AlphaFoldDB" id="A0A1J5PKG6"/>
<evidence type="ECO:0000313" key="1">
    <source>
        <dbReference type="EMBL" id="OIQ65787.1"/>
    </source>
</evidence>
<accession>A0A1J5PKG6</accession>
<gene>
    <name evidence="1" type="ORF">GALL_526520</name>
</gene>
<reference evidence="1" key="1">
    <citation type="submission" date="2016-10" db="EMBL/GenBank/DDBJ databases">
        <title>Sequence of Gallionella enrichment culture.</title>
        <authorList>
            <person name="Poehlein A."/>
            <person name="Muehling M."/>
            <person name="Daniel R."/>
        </authorList>
    </citation>
    <scope>NUCLEOTIDE SEQUENCE</scope>
</reference>
<protein>
    <submittedName>
        <fullName evidence="1">Uncharacterized protein</fullName>
    </submittedName>
</protein>
<name>A0A1J5PKG6_9ZZZZ</name>
<dbReference type="EMBL" id="MLJW01007062">
    <property type="protein sequence ID" value="OIQ65787.1"/>
    <property type="molecule type" value="Genomic_DNA"/>
</dbReference>
<organism evidence="1">
    <name type="scientific">mine drainage metagenome</name>
    <dbReference type="NCBI Taxonomy" id="410659"/>
    <lineage>
        <taxon>unclassified sequences</taxon>
        <taxon>metagenomes</taxon>
        <taxon>ecological metagenomes</taxon>
    </lineage>
</organism>
<comment type="caution">
    <text evidence="1">The sequence shown here is derived from an EMBL/GenBank/DDBJ whole genome shotgun (WGS) entry which is preliminary data.</text>
</comment>